<dbReference type="SUPFAM" id="SSF55486">
    <property type="entry name" value="Metalloproteases ('zincins'), catalytic domain"/>
    <property type="match status" value="1"/>
</dbReference>
<comment type="caution">
    <text evidence="37">The sequence shown here is derived from an EMBL/GenBank/DDBJ whole genome shotgun (WGS) entry which is preliminary data.</text>
</comment>
<dbReference type="CDD" id="cd23538">
    <property type="entry name" value="TFP_LU_ECD_TGFR2"/>
    <property type="match status" value="1"/>
</dbReference>
<dbReference type="InterPro" id="IPR017441">
    <property type="entry name" value="Protein_kinase_ATP_BS"/>
</dbReference>
<feature type="transmembrane region" description="Helical" evidence="33">
    <location>
        <begin position="150"/>
        <end position="175"/>
    </location>
</feature>
<dbReference type="FunFam" id="1.10.510.10:FF:000260">
    <property type="entry name" value="TGF-beta receptor type-2"/>
    <property type="match status" value="1"/>
</dbReference>
<keyword evidence="24 33" id="KW-0460">Magnesium</keyword>
<dbReference type="SMART" id="SM00220">
    <property type="entry name" value="S_TKc"/>
    <property type="match status" value="1"/>
</dbReference>
<dbReference type="Pfam" id="PF08917">
    <property type="entry name" value="ecTbetaR2"/>
    <property type="match status" value="1"/>
</dbReference>
<dbReference type="GO" id="GO:0005737">
    <property type="term" value="C:cytoplasm"/>
    <property type="evidence" value="ECO:0007669"/>
    <property type="project" value="UniProtKB-SubCell"/>
</dbReference>
<keyword evidence="27 33" id="KW-0472">Membrane</keyword>
<evidence type="ECO:0000256" key="13">
    <source>
        <dbReference type="ARBA" id="ARBA00022677"/>
    </source>
</evidence>
<comment type="similarity">
    <text evidence="7 33">Belongs to the protein kinase superfamily. TKL Ser/Thr protein kinase family. TGFB receptor subfamily.</text>
</comment>
<evidence type="ECO:0000256" key="20">
    <source>
        <dbReference type="ARBA" id="ARBA00022777"/>
    </source>
</evidence>
<evidence type="ECO:0000256" key="18">
    <source>
        <dbReference type="ARBA" id="ARBA00022741"/>
    </source>
</evidence>
<evidence type="ECO:0000256" key="2">
    <source>
        <dbReference type="ARBA" id="ARBA00004285"/>
    </source>
</evidence>
<keyword evidence="20 33" id="KW-0418">Kinase</keyword>
<dbReference type="InterPro" id="IPR008271">
    <property type="entry name" value="Ser/Thr_kinase_AS"/>
</dbReference>
<comment type="subcellular location">
    <subcellularLocation>
        <location evidence="4">Cytoplasm</location>
    </subcellularLocation>
    <subcellularLocation>
        <location evidence="5">Lipid droplet</location>
    </subcellularLocation>
    <subcellularLocation>
        <location evidence="2">Membrane raft</location>
    </subcellularLocation>
    <subcellularLocation>
        <location evidence="3 33">Membrane</location>
        <topology evidence="3 33">Single-pass type I membrane protein</topology>
    </subcellularLocation>
</comment>
<evidence type="ECO:0000256" key="35">
    <source>
        <dbReference type="SAM" id="SignalP"/>
    </source>
</evidence>
<keyword evidence="9 33" id="KW-0723">Serine/threonine-protein kinase</keyword>
<dbReference type="FunFam" id="3.90.132.10:FF:000001">
    <property type="entry name" value="leishmanolysin-like peptidase isoform X2"/>
    <property type="match status" value="1"/>
</dbReference>
<keyword evidence="23 32" id="KW-0067">ATP-binding</keyword>
<dbReference type="GO" id="GO:0005524">
    <property type="term" value="F:ATP binding"/>
    <property type="evidence" value="ECO:0007669"/>
    <property type="project" value="UniProtKB-UniRule"/>
</dbReference>
<dbReference type="InterPro" id="IPR001245">
    <property type="entry name" value="Ser-Thr/Tyr_kinase_cat_dom"/>
</dbReference>
<evidence type="ECO:0000256" key="11">
    <source>
        <dbReference type="ARBA" id="ARBA00022618"/>
    </source>
</evidence>
<evidence type="ECO:0000256" key="10">
    <source>
        <dbReference type="ARBA" id="ARBA00022604"/>
    </source>
</evidence>
<evidence type="ECO:0000256" key="12">
    <source>
        <dbReference type="ARBA" id="ARBA00022670"/>
    </source>
</evidence>
<dbReference type="SUPFAM" id="SSF56112">
    <property type="entry name" value="Protein kinase-like (PK-like)"/>
    <property type="match status" value="1"/>
</dbReference>
<dbReference type="Gene3D" id="2.10.60.10">
    <property type="entry name" value="CD59"/>
    <property type="match status" value="1"/>
</dbReference>
<dbReference type="InterPro" id="IPR015013">
    <property type="entry name" value="Transforming_GF_b_rcpt_2_ecto"/>
</dbReference>
<evidence type="ECO:0000256" key="14">
    <source>
        <dbReference type="ARBA" id="ARBA00022679"/>
    </source>
</evidence>
<keyword evidence="16 31" id="KW-0479">Metal-binding</keyword>
<dbReference type="Gene3D" id="2.10.55.10">
    <property type="entry name" value="Leishmanolysin domain 3"/>
    <property type="match status" value="1"/>
</dbReference>
<evidence type="ECO:0000256" key="27">
    <source>
        <dbReference type="ARBA" id="ARBA00023136"/>
    </source>
</evidence>
<evidence type="ECO:0000256" key="19">
    <source>
        <dbReference type="ARBA" id="ARBA00022776"/>
    </source>
</evidence>
<dbReference type="FunFam" id="3.10.170.20:FF:000002">
    <property type="entry name" value="Leishmanolysin like peptidase"/>
    <property type="match status" value="1"/>
</dbReference>
<dbReference type="EMBL" id="CADEAL010001331">
    <property type="protein sequence ID" value="CAB1431307.1"/>
    <property type="molecule type" value="Genomic_DNA"/>
</dbReference>
<keyword evidence="38" id="KW-1185">Reference proteome</keyword>
<name>A0A9N7UJ18_PLEPL</name>
<dbReference type="PANTHER" id="PTHR23255:SF51">
    <property type="entry name" value="TGF-BETA RECEPTOR TYPE-2"/>
    <property type="match status" value="1"/>
</dbReference>
<feature type="domain" description="Protein kinase" evidence="36">
    <location>
        <begin position="246"/>
        <end position="548"/>
    </location>
</feature>
<dbReference type="SUPFAM" id="SSF57302">
    <property type="entry name" value="Snake toxin-like"/>
    <property type="match status" value="1"/>
</dbReference>
<feature type="binding site" evidence="31">
    <location>
        <position position="1064"/>
    </location>
    <ligand>
        <name>Zn(2+)</name>
        <dbReference type="ChEBI" id="CHEBI:29105"/>
        <note>catalytic</note>
    </ligand>
</feature>
<feature type="compositionally biased region" description="Polar residues" evidence="34">
    <location>
        <begin position="578"/>
        <end position="596"/>
    </location>
</feature>
<dbReference type="Gene3D" id="1.10.510.10">
    <property type="entry name" value="Transferase(Phosphotransferase) domain 1"/>
    <property type="match status" value="1"/>
</dbReference>
<dbReference type="CDD" id="cd14055">
    <property type="entry name" value="STKc_TGFbR2_like"/>
    <property type="match status" value="1"/>
</dbReference>
<evidence type="ECO:0000256" key="9">
    <source>
        <dbReference type="ARBA" id="ARBA00022527"/>
    </source>
</evidence>
<dbReference type="PROSITE" id="PS50011">
    <property type="entry name" value="PROTEIN_KINASE_DOM"/>
    <property type="match status" value="1"/>
</dbReference>
<comment type="caution">
    <text evidence="33">Lacks conserved residue(s) required for the propagation of feature annotation.</text>
</comment>
<dbReference type="Proteomes" id="UP001153269">
    <property type="component" value="Unassembled WGS sequence"/>
</dbReference>
<evidence type="ECO:0000256" key="8">
    <source>
        <dbReference type="ARBA" id="ARBA00022490"/>
    </source>
</evidence>
<keyword evidence="8" id="KW-0963">Cytoplasm</keyword>
<keyword evidence="33" id="KW-0464">Manganese</keyword>
<dbReference type="GO" id="GO:0005886">
    <property type="term" value="C:plasma membrane"/>
    <property type="evidence" value="ECO:0007669"/>
    <property type="project" value="TreeGrafter"/>
</dbReference>
<evidence type="ECO:0000256" key="3">
    <source>
        <dbReference type="ARBA" id="ARBA00004479"/>
    </source>
</evidence>
<evidence type="ECO:0000259" key="36">
    <source>
        <dbReference type="PROSITE" id="PS50011"/>
    </source>
</evidence>
<evidence type="ECO:0000256" key="34">
    <source>
        <dbReference type="SAM" id="MobiDB-lite"/>
    </source>
</evidence>
<dbReference type="GO" id="GO:0046872">
    <property type="term" value="F:metal ion binding"/>
    <property type="evidence" value="ECO:0007669"/>
    <property type="project" value="UniProtKB-KW"/>
</dbReference>
<dbReference type="FunFam" id="2.10.55.10:FF:000001">
    <property type="entry name" value="Leishmanolysin like peptidase"/>
    <property type="match status" value="1"/>
</dbReference>
<dbReference type="GO" id="GO:0006508">
    <property type="term" value="P:proteolysis"/>
    <property type="evidence" value="ECO:0007669"/>
    <property type="project" value="UniProtKB-KW"/>
</dbReference>
<dbReference type="Pfam" id="PF07714">
    <property type="entry name" value="PK_Tyr_Ser-Thr"/>
    <property type="match status" value="1"/>
</dbReference>
<dbReference type="EC" id="2.7.11.30" evidence="33"/>
<dbReference type="Pfam" id="PF01457">
    <property type="entry name" value="Peptidase_M8"/>
    <property type="match status" value="1"/>
</dbReference>
<evidence type="ECO:0000256" key="15">
    <source>
        <dbReference type="ARBA" id="ARBA00022692"/>
    </source>
</evidence>
<dbReference type="InterPro" id="IPR011009">
    <property type="entry name" value="Kinase-like_dom_sf"/>
</dbReference>
<evidence type="ECO:0000313" key="37">
    <source>
        <dbReference type="EMBL" id="CAB1431307.1"/>
    </source>
</evidence>
<dbReference type="GO" id="GO:0051301">
    <property type="term" value="P:cell division"/>
    <property type="evidence" value="ECO:0007669"/>
    <property type="project" value="UniProtKB-KW"/>
</dbReference>
<comment type="function">
    <text evidence="1">Metalloprotease.</text>
</comment>
<evidence type="ECO:0000256" key="30">
    <source>
        <dbReference type="PIRSR" id="PIRSR601577-1"/>
    </source>
</evidence>
<keyword evidence="10" id="KW-0341">Growth regulation</keyword>
<evidence type="ECO:0000256" key="4">
    <source>
        <dbReference type="ARBA" id="ARBA00004496"/>
    </source>
</evidence>
<dbReference type="Gene3D" id="3.30.200.20">
    <property type="entry name" value="Phosphorylase Kinase, domain 1"/>
    <property type="match status" value="1"/>
</dbReference>
<dbReference type="PANTHER" id="PTHR23255">
    <property type="entry name" value="TRANSFORMING GROWTH FACTOR-BETA RECEPTOR TYPE I AND II"/>
    <property type="match status" value="1"/>
</dbReference>
<evidence type="ECO:0000256" key="32">
    <source>
        <dbReference type="PROSITE-ProRule" id="PRU10141"/>
    </source>
</evidence>
<reference evidence="37" key="1">
    <citation type="submission" date="2020-03" db="EMBL/GenBank/DDBJ databases">
        <authorList>
            <person name="Weist P."/>
        </authorList>
    </citation>
    <scope>NUCLEOTIDE SEQUENCE</scope>
</reference>
<sequence>MARCRTFWTGILVLMTASLPAGVQSFSHLSFNLCKWCEASSPLCKDSVCTSNCSLSSFCTAIDEICIAIWRKSNDTMTVSTMCHQPSLPLEGVDPALLLNFTSRECHMVPQPTEDGAMMVCGCQGEHECNDKLIFNKGANGFFKLQSKDVIPVVVVSLVPPVLVAIVATAAFYFYRTHRPDKPGPPARPDWSTKRTPEFFRADGAGGLTGPGCEGDHSNAKVASFDSDIISALADRHGRLSEPLPIQLEVLVGKGRFAEVWRARLLQGVRGGVNSYETVAVKVFPAIEYASWRNECFIFTDPKLEHGNVVRFLAAEERGPPGPTLRKYWLVLAYHSLGNLQDFITDNILSWEELVAMAVSVATGLAHLHSDTTPSGIPKVPVAHRDLKSSNIVMKSRTECALCDFGLALRLDLALTVDDYANSGQVGTARYMAPEVLESRVNLEDLEAFKQMDVYSMALVLWEMASRCHAIGEVESYEPAFGSRVCEQPCVDSMRDLVLRDRGRPDIPAAWTQHQGMNVFCSTITECWDHDPEARLTADCVVERFNALQEDEELTPEADRDKDGERQKNSETPEDDQIQSSSTSSLQVPQPQSDATEASVLRSLERSASSLYAVGVRGLSERRSSVPVLSADSGTSSGTGSAVTVAAVTGLLPGCYRAVTGHFPWTRPSTGRCCRLSPRVETLFAGGDNVLIHSSSDERLESGGDRTGGGPVDCGRPSRAPRAGRRMELGRVLVLSLLAVTVSCSGTCQHRVPAPDQVVHHVYLKPERLTKRSSPDDLQLKIKIIYDYSVDQLPADKRRLVKDQLFPQAIDFLQRVFSVRQRAGPVLLSRQCSTNQYLRKRDDPHRYCQDACADVTRCGPVVVPQHHLQQCKVCSESGKSCGPSGPPDGPGVEGSDFVLYVSGVTTERCGQENIVAYAAYCQLEAELDRPIAGYANLCPAMTSSQPQEFEGMLSTVKHEIIHALGFSAGLFAFYHDDEGKPLTPRFASGLPAFNESLGLYQWSEAVIRTVSRLWDIRGGVMVRHQVHVLVTPRVVAEARRHFNCPILEGMELENQGGTGTELNHWEKRLLENEAMTGSHTQNRVFSRLTLAIMEDSGWYRANYSLAQRLDWGRGLGCDFVMKSCKFWMDRQRQRHHAVSPFCDTVRASPLQLTCRQDQLAVAVCNLQRYEQELPLDYQYFEQIPDVAPDQLSFFGGAVEIADFCPFSQEFSWHLSGEYQRNSYCRVSENQPDWWRNYGAEQYGPDSVCLNQKSAFVMEQCTRKMTYPDWGSGCYKVWCSAQGLTVLVQDRSFLCVRTAQLLSVSVRVHGWVYNGVLVCPACSDFCDDCPPPHQLPPVNASRSDPIDPCSSSPGLAITLWLLLLNLLPLVAGLLLCHCS</sequence>
<feature type="binding site" evidence="32">
    <location>
        <position position="282"/>
    </location>
    <ligand>
        <name>ATP</name>
        <dbReference type="ChEBI" id="CHEBI:30616"/>
    </ligand>
</feature>
<evidence type="ECO:0000256" key="31">
    <source>
        <dbReference type="PIRSR" id="PIRSR601577-2"/>
    </source>
</evidence>
<dbReference type="InterPro" id="IPR000333">
    <property type="entry name" value="TGFB_receptor"/>
</dbReference>
<evidence type="ECO:0000256" key="6">
    <source>
        <dbReference type="ARBA" id="ARBA00005860"/>
    </source>
</evidence>
<dbReference type="GO" id="GO:0071363">
    <property type="term" value="P:cellular response to growth factor stimulus"/>
    <property type="evidence" value="ECO:0007669"/>
    <property type="project" value="TreeGrafter"/>
</dbReference>
<evidence type="ECO:0000256" key="28">
    <source>
        <dbReference type="ARBA" id="ARBA00023170"/>
    </source>
</evidence>
<dbReference type="InterPro" id="IPR001577">
    <property type="entry name" value="Peptidase_M8"/>
</dbReference>
<protein>
    <recommendedName>
        <fullName evidence="33">Serine/threonine-protein kinase receptor</fullName>
        <ecNumber evidence="33">2.7.11.30</ecNumber>
    </recommendedName>
</protein>
<keyword evidence="22 31" id="KW-0862">Zinc</keyword>
<dbReference type="GO" id="GO:0004222">
    <property type="term" value="F:metalloendopeptidase activity"/>
    <property type="evidence" value="ECO:0007669"/>
    <property type="project" value="InterPro"/>
</dbReference>
<evidence type="ECO:0000256" key="33">
    <source>
        <dbReference type="RuleBase" id="RU361271"/>
    </source>
</evidence>
<dbReference type="GO" id="GO:0007507">
    <property type="term" value="P:heart development"/>
    <property type="evidence" value="ECO:0007669"/>
    <property type="project" value="TreeGrafter"/>
</dbReference>
<keyword evidence="15 33" id="KW-0812">Transmembrane</keyword>
<keyword evidence="14 33" id="KW-0808">Transferase</keyword>
<evidence type="ECO:0000256" key="22">
    <source>
        <dbReference type="ARBA" id="ARBA00022833"/>
    </source>
</evidence>
<evidence type="ECO:0000256" key="1">
    <source>
        <dbReference type="ARBA" id="ARBA00002657"/>
    </source>
</evidence>
<feature type="signal peptide" evidence="35">
    <location>
        <begin position="1"/>
        <end position="25"/>
    </location>
</feature>
<dbReference type="PROSITE" id="PS00108">
    <property type="entry name" value="PROTEIN_KINASE_ST"/>
    <property type="match status" value="1"/>
</dbReference>
<feature type="binding site" evidence="31">
    <location>
        <position position="962"/>
    </location>
    <ligand>
        <name>Zn(2+)</name>
        <dbReference type="ChEBI" id="CHEBI:29105"/>
        <note>catalytic</note>
    </ligand>
</feature>
<keyword evidence="17 35" id="KW-0732">Signal</keyword>
<proteinExistence type="inferred from homology"/>
<feature type="transmembrane region" description="Helical" evidence="33">
    <location>
        <begin position="1354"/>
        <end position="1375"/>
    </location>
</feature>
<organism evidence="37 38">
    <name type="scientific">Pleuronectes platessa</name>
    <name type="common">European plaice</name>
    <dbReference type="NCBI Taxonomy" id="8262"/>
    <lineage>
        <taxon>Eukaryota</taxon>
        <taxon>Metazoa</taxon>
        <taxon>Chordata</taxon>
        <taxon>Craniata</taxon>
        <taxon>Vertebrata</taxon>
        <taxon>Euteleostomi</taxon>
        <taxon>Actinopterygii</taxon>
        <taxon>Neopterygii</taxon>
        <taxon>Teleostei</taxon>
        <taxon>Neoteleostei</taxon>
        <taxon>Acanthomorphata</taxon>
        <taxon>Carangaria</taxon>
        <taxon>Pleuronectiformes</taxon>
        <taxon>Pleuronectoidei</taxon>
        <taxon>Pleuronectidae</taxon>
        <taxon>Pleuronectes</taxon>
    </lineage>
</organism>
<evidence type="ECO:0000313" key="38">
    <source>
        <dbReference type="Proteomes" id="UP001153269"/>
    </source>
</evidence>
<dbReference type="GO" id="GO:0045121">
    <property type="term" value="C:membrane raft"/>
    <property type="evidence" value="ECO:0007669"/>
    <property type="project" value="UniProtKB-SubCell"/>
</dbReference>
<evidence type="ECO:0000256" key="16">
    <source>
        <dbReference type="ARBA" id="ARBA00022723"/>
    </source>
</evidence>
<evidence type="ECO:0000256" key="7">
    <source>
        <dbReference type="ARBA" id="ARBA00009605"/>
    </source>
</evidence>
<dbReference type="GO" id="GO:0005811">
    <property type="term" value="C:lipid droplet"/>
    <property type="evidence" value="ECO:0007669"/>
    <property type="project" value="UniProtKB-SubCell"/>
</dbReference>
<dbReference type="GO" id="GO:0005026">
    <property type="term" value="F:transforming growth factor beta receptor activity, type II"/>
    <property type="evidence" value="ECO:0007669"/>
    <property type="project" value="InterPro"/>
</dbReference>
<evidence type="ECO:0000256" key="29">
    <source>
        <dbReference type="ARBA" id="ARBA00023306"/>
    </source>
</evidence>
<feature type="region of interest" description="Disordered" evidence="34">
    <location>
        <begin position="550"/>
        <end position="600"/>
    </location>
</feature>
<keyword evidence="25 33" id="KW-1133">Transmembrane helix</keyword>
<evidence type="ECO:0000256" key="25">
    <source>
        <dbReference type="ARBA" id="ARBA00022989"/>
    </source>
</evidence>
<keyword evidence="19" id="KW-0498">Mitosis</keyword>
<feature type="binding site" evidence="31">
    <location>
        <position position="958"/>
    </location>
    <ligand>
        <name>Zn(2+)</name>
        <dbReference type="ChEBI" id="CHEBI:29105"/>
        <note>catalytic</note>
    </ligand>
</feature>
<evidence type="ECO:0000256" key="21">
    <source>
        <dbReference type="ARBA" id="ARBA00022801"/>
    </source>
</evidence>
<feature type="chain" id="PRO_5040440969" description="Serine/threonine-protein kinase receptor" evidence="35">
    <location>
        <begin position="26"/>
        <end position="1378"/>
    </location>
</feature>
<evidence type="ECO:0000256" key="24">
    <source>
        <dbReference type="ARBA" id="ARBA00022842"/>
    </source>
</evidence>
<gene>
    <name evidence="37" type="ORF">PLEPLA_LOCUS19352</name>
</gene>
<comment type="catalytic activity">
    <reaction evidence="33">
        <text>L-threonyl-[receptor-protein] + ATP = O-phospho-L-threonyl-[receptor-protein] + ADP + H(+)</text>
        <dbReference type="Rhea" id="RHEA:44880"/>
        <dbReference type="Rhea" id="RHEA-COMP:11024"/>
        <dbReference type="Rhea" id="RHEA-COMP:11025"/>
        <dbReference type="ChEBI" id="CHEBI:15378"/>
        <dbReference type="ChEBI" id="CHEBI:30013"/>
        <dbReference type="ChEBI" id="CHEBI:30616"/>
        <dbReference type="ChEBI" id="CHEBI:61977"/>
        <dbReference type="ChEBI" id="CHEBI:456216"/>
        <dbReference type="EC" id="2.7.11.30"/>
    </reaction>
</comment>
<dbReference type="Gene3D" id="3.90.132.10">
    <property type="entry name" value="Leishmanolysin , domain 2"/>
    <property type="match status" value="1"/>
</dbReference>
<feature type="active site" evidence="30">
    <location>
        <position position="959"/>
    </location>
</feature>
<evidence type="ECO:0000256" key="5">
    <source>
        <dbReference type="ARBA" id="ARBA00004502"/>
    </source>
</evidence>
<keyword evidence="26 31" id="KW-0482">Metalloprotease</keyword>
<dbReference type="InterPro" id="IPR000719">
    <property type="entry name" value="Prot_kinase_dom"/>
</dbReference>
<comment type="similarity">
    <text evidence="6">Belongs to the peptidase M8 family.</text>
</comment>
<comment type="cofactor">
    <cofactor evidence="31">
        <name>Zn(2+)</name>
        <dbReference type="ChEBI" id="CHEBI:29105"/>
    </cofactor>
    <text evidence="31">Binds 1 zinc ion per subunit.</text>
</comment>
<keyword evidence="12" id="KW-0645">Protease</keyword>
<feature type="region of interest" description="Disordered" evidence="34">
    <location>
        <begin position="697"/>
        <end position="721"/>
    </location>
</feature>
<dbReference type="InterPro" id="IPR045860">
    <property type="entry name" value="Snake_toxin-like_sf"/>
</dbReference>
<evidence type="ECO:0000256" key="23">
    <source>
        <dbReference type="ARBA" id="ARBA00022840"/>
    </source>
</evidence>
<accession>A0A9N7UJ18</accession>
<dbReference type="PRINTS" id="PR00653">
    <property type="entry name" value="ACTIVIN2R"/>
</dbReference>
<keyword evidence="29" id="KW-0131">Cell cycle</keyword>
<keyword evidence="28 33" id="KW-0675">Receptor</keyword>
<evidence type="ECO:0000256" key="17">
    <source>
        <dbReference type="ARBA" id="ARBA00022729"/>
    </source>
</evidence>
<comment type="cofactor">
    <cofactor evidence="33">
        <name>Mg(2+)</name>
        <dbReference type="ChEBI" id="CHEBI:18420"/>
    </cofactor>
    <cofactor evidence="33">
        <name>Mn(2+)</name>
        <dbReference type="ChEBI" id="CHEBI:29035"/>
    </cofactor>
</comment>
<keyword evidence="21" id="KW-0378">Hydrolase</keyword>
<dbReference type="PROSITE" id="PS00107">
    <property type="entry name" value="PROTEIN_KINASE_ATP"/>
    <property type="match status" value="1"/>
</dbReference>
<dbReference type="Gene3D" id="3.10.170.20">
    <property type="match status" value="1"/>
</dbReference>
<dbReference type="GO" id="GO:0043235">
    <property type="term" value="C:receptor complex"/>
    <property type="evidence" value="ECO:0007669"/>
    <property type="project" value="TreeGrafter"/>
</dbReference>
<keyword evidence="13" id="KW-0551">Lipid droplet</keyword>
<feature type="compositionally biased region" description="Basic and acidic residues" evidence="34">
    <location>
        <begin position="557"/>
        <end position="571"/>
    </location>
</feature>
<dbReference type="GO" id="GO:0007155">
    <property type="term" value="P:cell adhesion"/>
    <property type="evidence" value="ECO:0007669"/>
    <property type="project" value="InterPro"/>
</dbReference>
<keyword evidence="11" id="KW-0132">Cell division</keyword>
<evidence type="ECO:0000256" key="26">
    <source>
        <dbReference type="ARBA" id="ARBA00023049"/>
    </source>
</evidence>
<keyword evidence="18 32" id="KW-0547">Nucleotide-binding</keyword>